<comment type="caution">
    <text evidence="2">The sequence shown here is derived from an EMBL/GenBank/DDBJ whole genome shotgun (WGS) entry which is preliminary data.</text>
</comment>
<keyword evidence="1" id="KW-1133">Transmembrane helix</keyword>
<dbReference type="InterPro" id="IPR008407">
    <property type="entry name" value="Brnchd-chn_aa_trnsp_AzlD"/>
</dbReference>
<accession>A0ABW5BKZ0</accession>
<dbReference type="RefSeq" id="WP_380252806.1">
    <property type="nucleotide sequence ID" value="NZ_JBHUII010000007.1"/>
</dbReference>
<evidence type="ECO:0000256" key="1">
    <source>
        <dbReference type="SAM" id="Phobius"/>
    </source>
</evidence>
<proteinExistence type="predicted"/>
<evidence type="ECO:0000313" key="3">
    <source>
        <dbReference type="Proteomes" id="UP001597294"/>
    </source>
</evidence>
<dbReference type="EMBL" id="JBHUII010000007">
    <property type="protein sequence ID" value="MFD2206807.1"/>
    <property type="molecule type" value="Genomic_DNA"/>
</dbReference>
<feature type="transmembrane region" description="Helical" evidence="1">
    <location>
        <begin position="76"/>
        <end position="94"/>
    </location>
</feature>
<organism evidence="2 3">
    <name type="scientific">Kiloniella antarctica</name>
    <dbReference type="NCBI Taxonomy" id="1550907"/>
    <lineage>
        <taxon>Bacteria</taxon>
        <taxon>Pseudomonadati</taxon>
        <taxon>Pseudomonadota</taxon>
        <taxon>Alphaproteobacteria</taxon>
        <taxon>Rhodospirillales</taxon>
        <taxon>Kiloniellaceae</taxon>
        <taxon>Kiloniella</taxon>
    </lineage>
</organism>
<keyword evidence="3" id="KW-1185">Reference proteome</keyword>
<feature type="transmembrane region" description="Helical" evidence="1">
    <location>
        <begin position="12"/>
        <end position="29"/>
    </location>
</feature>
<reference evidence="3" key="1">
    <citation type="journal article" date="2019" name="Int. J. Syst. Evol. Microbiol.">
        <title>The Global Catalogue of Microorganisms (GCM) 10K type strain sequencing project: providing services to taxonomists for standard genome sequencing and annotation.</title>
        <authorList>
            <consortium name="The Broad Institute Genomics Platform"/>
            <consortium name="The Broad Institute Genome Sequencing Center for Infectious Disease"/>
            <person name="Wu L."/>
            <person name="Ma J."/>
        </authorList>
    </citation>
    <scope>NUCLEOTIDE SEQUENCE [LARGE SCALE GENOMIC DNA]</scope>
    <source>
        <strain evidence="3">CGMCC 4.7192</strain>
    </source>
</reference>
<keyword evidence="1" id="KW-0472">Membrane</keyword>
<name>A0ABW5BKZ0_9PROT</name>
<gene>
    <name evidence="2" type="ORF">ACFSKO_14340</name>
</gene>
<keyword evidence="1" id="KW-0812">Transmembrane</keyword>
<dbReference type="Proteomes" id="UP001597294">
    <property type="component" value="Unassembled WGS sequence"/>
</dbReference>
<protein>
    <submittedName>
        <fullName evidence="2">AzlD domain-containing protein</fullName>
    </submittedName>
</protein>
<feature type="transmembrane region" description="Helical" evidence="1">
    <location>
        <begin position="99"/>
        <end position="117"/>
    </location>
</feature>
<sequence>MPEIQNFFSPEFMAPMAALGVAAAVTYFWRGMGVAVSGKIDKDSALFRWVTCVAYALLAGLIARMILLPIGPLAELGMGQRAGATAISLAVFFLTRRNLLAGVASGAAALVLMAKLGPL</sequence>
<feature type="transmembrane region" description="Helical" evidence="1">
    <location>
        <begin position="49"/>
        <end position="70"/>
    </location>
</feature>
<evidence type="ECO:0000313" key="2">
    <source>
        <dbReference type="EMBL" id="MFD2206807.1"/>
    </source>
</evidence>
<dbReference type="Pfam" id="PF05437">
    <property type="entry name" value="AzlD"/>
    <property type="match status" value="1"/>
</dbReference>